<comment type="caution">
    <text evidence="2">The sequence shown here is derived from an EMBL/GenBank/DDBJ whole genome shotgun (WGS) entry which is preliminary data.</text>
</comment>
<dbReference type="STRING" id="37916.MCHLDSM_07282"/>
<dbReference type="Proteomes" id="UP000036513">
    <property type="component" value="Unassembled WGS sequence"/>
</dbReference>
<dbReference type="InterPro" id="IPR027802">
    <property type="entry name" value="Multi-ubiquitin_dom"/>
</dbReference>
<organism evidence="2 3">
    <name type="scientific">Mycolicibacterium chlorophenolicum</name>
    <dbReference type="NCBI Taxonomy" id="37916"/>
    <lineage>
        <taxon>Bacteria</taxon>
        <taxon>Bacillati</taxon>
        <taxon>Actinomycetota</taxon>
        <taxon>Actinomycetes</taxon>
        <taxon>Mycobacteriales</taxon>
        <taxon>Mycobacteriaceae</taxon>
        <taxon>Mycolicibacterium</taxon>
    </lineage>
</organism>
<evidence type="ECO:0000313" key="2">
    <source>
        <dbReference type="EMBL" id="KMO66938.1"/>
    </source>
</evidence>
<sequence>MAPQDNIQIYIDGEPITVKHRRLTGAQLAALVTPPADNVWLDIADAQDEPIAPTEVVAIEENMRFYTDRPRTIYIDKIPYQVRTAALTETQLRDLTTPPIADDYGIWKDISDDLDDPIKAGEIVHIADGDRFFTKELPKKELHVIVNRKHMVTLHGARQTGMSIKEAAIAQDVPIQLDFLLSRKTGAKFDQVGDDEQIRVHDGDEFRAVDGDDNS</sequence>
<dbReference type="AlphaFoldDB" id="A0A0J6VBL0"/>
<evidence type="ECO:0000259" key="1">
    <source>
        <dbReference type="Pfam" id="PF14452"/>
    </source>
</evidence>
<dbReference type="RefSeq" id="WP_053083166.1">
    <property type="nucleotide sequence ID" value="NZ_JYNL01000071.1"/>
</dbReference>
<dbReference type="PATRIC" id="fig|37916.4.peg.7303"/>
<dbReference type="Pfam" id="PF14452">
    <property type="entry name" value="Multi_ubiq"/>
    <property type="match status" value="1"/>
</dbReference>
<proteinExistence type="predicted"/>
<gene>
    <name evidence="2" type="ORF">MCHLDSM_07282</name>
</gene>
<accession>A0A0J6VBL0</accession>
<keyword evidence="3" id="KW-1185">Reference proteome</keyword>
<dbReference type="EMBL" id="JYNL01000071">
    <property type="protein sequence ID" value="KMO66938.1"/>
    <property type="molecule type" value="Genomic_DNA"/>
</dbReference>
<feature type="domain" description="Multi-ubiquitin" evidence="1">
    <location>
        <begin position="8"/>
        <end position="65"/>
    </location>
</feature>
<reference evidence="2 3" key="1">
    <citation type="journal article" date="2015" name="Genome Biol. Evol.">
        <title>Characterization of Three Mycobacterium spp. with Potential Use in Bioremediation by Genome Sequencing and Comparative Genomics.</title>
        <authorList>
            <person name="Das S."/>
            <person name="Pettersson B.M."/>
            <person name="Behra P.R."/>
            <person name="Ramesh M."/>
            <person name="Dasgupta S."/>
            <person name="Bhattacharya A."/>
            <person name="Kirsebom L.A."/>
        </authorList>
    </citation>
    <scope>NUCLEOTIDE SEQUENCE [LARGE SCALE GENOMIC DNA]</scope>
    <source>
        <strain evidence="2 3">DSM 43826</strain>
    </source>
</reference>
<name>A0A0J6VBL0_9MYCO</name>
<evidence type="ECO:0000313" key="3">
    <source>
        <dbReference type="Proteomes" id="UP000036513"/>
    </source>
</evidence>
<protein>
    <recommendedName>
        <fullName evidence="1">Multi-ubiquitin domain-containing protein</fullName>
    </recommendedName>
</protein>